<protein>
    <recommendedName>
        <fullName evidence="6">Peptidase S1 domain-containing protein</fullName>
    </recommendedName>
</protein>
<evidence type="ECO:0000256" key="1">
    <source>
        <dbReference type="ARBA" id="ARBA00022729"/>
    </source>
</evidence>
<evidence type="ECO:0000256" key="2">
    <source>
        <dbReference type="ARBA" id="ARBA00023157"/>
    </source>
</evidence>
<evidence type="ECO:0000256" key="5">
    <source>
        <dbReference type="SAM" id="SignalP"/>
    </source>
</evidence>
<keyword evidence="1 5" id="KW-0732">Signal</keyword>
<dbReference type="PANTHER" id="PTHR24253">
    <property type="entry name" value="TRANSMEMBRANE PROTEASE SERINE"/>
    <property type="match status" value="1"/>
</dbReference>
<reference evidence="7 8" key="1">
    <citation type="journal article" date="2017" name="Gigascience">
        <title>Genome sequence of the small brown planthopper, Laodelphax striatellus.</title>
        <authorList>
            <person name="Zhu J."/>
            <person name="Jiang F."/>
            <person name="Wang X."/>
            <person name="Yang P."/>
            <person name="Bao Y."/>
            <person name="Zhao W."/>
            <person name="Wang W."/>
            <person name="Lu H."/>
            <person name="Wang Q."/>
            <person name="Cui N."/>
            <person name="Li J."/>
            <person name="Chen X."/>
            <person name="Luo L."/>
            <person name="Yu J."/>
            <person name="Kang L."/>
            <person name="Cui F."/>
        </authorList>
    </citation>
    <scope>NUCLEOTIDE SEQUENCE [LARGE SCALE GENOMIC DNA]</scope>
    <source>
        <strain evidence="7">Lst14</strain>
    </source>
</reference>
<dbReference type="Proteomes" id="UP000291343">
    <property type="component" value="Unassembled WGS sequence"/>
</dbReference>
<proteinExistence type="inferred from homology"/>
<evidence type="ECO:0000313" key="8">
    <source>
        <dbReference type="Proteomes" id="UP000291343"/>
    </source>
</evidence>
<keyword evidence="2" id="KW-1015">Disulfide bond</keyword>
<feature type="domain" description="Peptidase S1" evidence="6">
    <location>
        <begin position="64"/>
        <end position="205"/>
    </location>
</feature>
<sequence>MDGMMMMMMMMIFFHIFGLIPFPAVIASSQISSRTLRNQDPTKHKNWHLLNNDGYCGVSHNQRIIGGVDAGLGKYPWIVRLGFIYEEGDVLLKCAGSIVNEKYVLTANHCFQPNDELGFVRAGEYDERTNPDCEDDVCAPEYIDFNVEKIINHKEYRDGVSFVNDITLIRIEGEFEFDGWYILICMNIVPKSIEDMKIPLVKLAGMEISPHILTTKRARPMMKMRRHMSSIA</sequence>
<dbReference type="GO" id="GO:0006508">
    <property type="term" value="P:proteolysis"/>
    <property type="evidence" value="ECO:0007669"/>
    <property type="project" value="InterPro"/>
</dbReference>
<keyword evidence="8" id="KW-1185">Reference proteome</keyword>
<evidence type="ECO:0000259" key="6">
    <source>
        <dbReference type="PROSITE" id="PS50240"/>
    </source>
</evidence>
<dbReference type="FunFam" id="2.40.10.10:FF:000028">
    <property type="entry name" value="Serine protease easter"/>
    <property type="match status" value="1"/>
</dbReference>
<organism evidence="7 8">
    <name type="scientific">Laodelphax striatellus</name>
    <name type="common">Small brown planthopper</name>
    <name type="synonym">Delphax striatella</name>
    <dbReference type="NCBI Taxonomy" id="195883"/>
    <lineage>
        <taxon>Eukaryota</taxon>
        <taxon>Metazoa</taxon>
        <taxon>Ecdysozoa</taxon>
        <taxon>Arthropoda</taxon>
        <taxon>Hexapoda</taxon>
        <taxon>Insecta</taxon>
        <taxon>Pterygota</taxon>
        <taxon>Neoptera</taxon>
        <taxon>Paraneoptera</taxon>
        <taxon>Hemiptera</taxon>
        <taxon>Auchenorrhyncha</taxon>
        <taxon>Fulgoroidea</taxon>
        <taxon>Delphacidae</taxon>
        <taxon>Criomorphinae</taxon>
        <taxon>Laodelphax</taxon>
    </lineage>
</organism>
<dbReference type="InParanoid" id="A0A482XIC6"/>
<evidence type="ECO:0000256" key="4">
    <source>
        <dbReference type="ARBA" id="ARBA00024195"/>
    </source>
</evidence>
<feature type="signal peptide" evidence="5">
    <location>
        <begin position="1"/>
        <end position="27"/>
    </location>
</feature>
<keyword evidence="3" id="KW-0325">Glycoprotein</keyword>
<dbReference type="FunCoup" id="A0A482XIC6">
    <property type="interactions" value="31"/>
</dbReference>
<name>A0A482XIC6_LAOST</name>
<gene>
    <name evidence="7" type="ORF">LSTR_LSTR002022</name>
</gene>
<dbReference type="Gene3D" id="2.40.10.10">
    <property type="entry name" value="Trypsin-like serine proteases"/>
    <property type="match status" value="1"/>
</dbReference>
<accession>A0A482XIC6</accession>
<dbReference type="AlphaFoldDB" id="A0A482XIC6"/>
<dbReference type="Pfam" id="PF00089">
    <property type="entry name" value="Trypsin"/>
    <property type="match status" value="1"/>
</dbReference>
<dbReference type="InterPro" id="IPR009003">
    <property type="entry name" value="Peptidase_S1_PA"/>
</dbReference>
<dbReference type="GO" id="GO:0004252">
    <property type="term" value="F:serine-type endopeptidase activity"/>
    <property type="evidence" value="ECO:0007669"/>
    <property type="project" value="InterPro"/>
</dbReference>
<dbReference type="EMBL" id="QKKF02010000">
    <property type="protein sequence ID" value="RZF45061.1"/>
    <property type="molecule type" value="Genomic_DNA"/>
</dbReference>
<evidence type="ECO:0000313" key="7">
    <source>
        <dbReference type="EMBL" id="RZF45061.1"/>
    </source>
</evidence>
<dbReference type="PANTHER" id="PTHR24253:SF95">
    <property type="entry name" value="CLIP DOMAIN-CONTAINING SERINE PROTEASE"/>
    <property type="match status" value="1"/>
</dbReference>
<comment type="similarity">
    <text evidence="4">Belongs to the peptidase S1 family. CLIP subfamily.</text>
</comment>
<dbReference type="PROSITE" id="PS50240">
    <property type="entry name" value="TRYPSIN_DOM"/>
    <property type="match status" value="1"/>
</dbReference>
<dbReference type="InterPro" id="IPR043504">
    <property type="entry name" value="Peptidase_S1_PA_chymotrypsin"/>
</dbReference>
<dbReference type="STRING" id="195883.A0A482XIC6"/>
<feature type="chain" id="PRO_5019825219" description="Peptidase S1 domain-containing protein" evidence="5">
    <location>
        <begin position="28"/>
        <end position="232"/>
    </location>
</feature>
<comment type="caution">
    <text evidence="7">The sequence shown here is derived from an EMBL/GenBank/DDBJ whole genome shotgun (WGS) entry which is preliminary data.</text>
</comment>
<dbReference type="SMART" id="SM00020">
    <property type="entry name" value="Tryp_SPc"/>
    <property type="match status" value="1"/>
</dbReference>
<evidence type="ECO:0000256" key="3">
    <source>
        <dbReference type="ARBA" id="ARBA00023180"/>
    </source>
</evidence>
<dbReference type="SUPFAM" id="SSF50494">
    <property type="entry name" value="Trypsin-like serine proteases"/>
    <property type="match status" value="1"/>
</dbReference>
<dbReference type="SMR" id="A0A482XIC6"/>
<dbReference type="OrthoDB" id="6629601at2759"/>
<dbReference type="InterPro" id="IPR001254">
    <property type="entry name" value="Trypsin_dom"/>
</dbReference>